<dbReference type="OrthoDB" id="549416at2759"/>
<feature type="region of interest" description="Disordered" evidence="1">
    <location>
        <begin position="120"/>
        <end position="146"/>
    </location>
</feature>
<organism evidence="2 3">
    <name type="scientific">Edaphochlamys debaryana</name>
    <dbReference type="NCBI Taxonomy" id="47281"/>
    <lineage>
        <taxon>Eukaryota</taxon>
        <taxon>Viridiplantae</taxon>
        <taxon>Chlorophyta</taxon>
        <taxon>core chlorophytes</taxon>
        <taxon>Chlorophyceae</taxon>
        <taxon>CS clade</taxon>
        <taxon>Chlamydomonadales</taxon>
        <taxon>Chlamydomonadales incertae sedis</taxon>
        <taxon>Edaphochlamys</taxon>
    </lineage>
</organism>
<evidence type="ECO:0000313" key="3">
    <source>
        <dbReference type="Proteomes" id="UP000612055"/>
    </source>
</evidence>
<evidence type="ECO:0000313" key="2">
    <source>
        <dbReference type="EMBL" id="KAG2485941.1"/>
    </source>
</evidence>
<dbReference type="AlphaFoldDB" id="A0A835XLA8"/>
<proteinExistence type="predicted"/>
<dbReference type="EMBL" id="JAEHOE010000120">
    <property type="protein sequence ID" value="KAG2485941.1"/>
    <property type="molecule type" value="Genomic_DNA"/>
</dbReference>
<keyword evidence="3" id="KW-1185">Reference proteome</keyword>
<feature type="compositionally biased region" description="Basic and acidic residues" evidence="1">
    <location>
        <begin position="127"/>
        <end position="137"/>
    </location>
</feature>
<sequence length="146" mass="16164">MVTQRYPLVTRWYPLVTGAGDSHVGTAGAPRKRKPGQVADDPILRSLQEFARRVNACVARQGRDRVNGRFFGQDVCDEVRRLTLEEQDHLSEDDFVAVLEDAGGQEVVRIGLVEAMSRRTTSARGKKGLETATRMEVDDPAGELVL</sequence>
<accession>A0A835XLA8</accession>
<reference evidence="2" key="1">
    <citation type="journal article" date="2020" name="bioRxiv">
        <title>Comparative genomics of Chlamydomonas.</title>
        <authorList>
            <person name="Craig R.J."/>
            <person name="Hasan A.R."/>
            <person name="Ness R.W."/>
            <person name="Keightley P.D."/>
        </authorList>
    </citation>
    <scope>NUCLEOTIDE SEQUENCE</scope>
    <source>
        <strain evidence="2">CCAP 11/70</strain>
    </source>
</reference>
<comment type="caution">
    <text evidence="2">The sequence shown here is derived from an EMBL/GenBank/DDBJ whole genome shotgun (WGS) entry which is preliminary data.</text>
</comment>
<evidence type="ECO:0000256" key="1">
    <source>
        <dbReference type="SAM" id="MobiDB-lite"/>
    </source>
</evidence>
<name>A0A835XLA8_9CHLO</name>
<gene>
    <name evidence="2" type="ORF">HYH03_015385</name>
</gene>
<protein>
    <submittedName>
        <fullName evidence="2">Uncharacterized protein</fullName>
    </submittedName>
</protein>
<dbReference type="Proteomes" id="UP000612055">
    <property type="component" value="Unassembled WGS sequence"/>
</dbReference>